<name>C4J070_MAIZE</name>
<dbReference type="EMBL" id="BT084217">
    <property type="protein sequence ID" value="ACR34570.1"/>
    <property type="molecule type" value="mRNA"/>
</dbReference>
<evidence type="ECO:0000256" key="1">
    <source>
        <dbReference type="SAM" id="MobiDB-lite"/>
    </source>
</evidence>
<evidence type="ECO:0000313" key="2">
    <source>
        <dbReference type="EMBL" id="ACR34570.1"/>
    </source>
</evidence>
<accession>C4J070</accession>
<organism evidence="2">
    <name type="scientific">Zea mays</name>
    <name type="common">Maize</name>
    <dbReference type="NCBI Taxonomy" id="4577"/>
    <lineage>
        <taxon>Eukaryota</taxon>
        <taxon>Viridiplantae</taxon>
        <taxon>Streptophyta</taxon>
        <taxon>Embryophyta</taxon>
        <taxon>Tracheophyta</taxon>
        <taxon>Spermatophyta</taxon>
        <taxon>Magnoliopsida</taxon>
        <taxon>Liliopsida</taxon>
        <taxon>Poales</taxon>
        <taxon>Poaceae</taxon>
        <taxon>PACMAD clade</taxon>
        <taxon>Panicoideae</taxon>
        <taxon>Andropogonodae</taxon>
        <taxon>Andropogoneae</taxon>
        <taxon>Tripsacinae</taxon>
        <taxon>Zea</taxon>
    </lineage>
</organism>
<dbReference type="AlphaFoldDB" id="C4J070"/>
<sequence length="157" mass="16738">MVLLRLRLHCSSSRLQDADSCSDNQCCIASRRLGRRALLRRGGGGGGPGPHRAKHRRSVRVPNPHPPRPPTGRCPLVHLHNVPADVIEGREEVAHHHEDPQGVAFLSGRVTVEELGRLPDAGEGAVLLGLHPGDLSLGLLQELTDGGAEPLALAAVF</sequence>
<reference evidence="2" key="2">
    <citation type="submission" date="2012-06" db="EMBL/GenBank/DDBJ databases">
        <authorList>
            <person name="Yu Y."/>
            <person name="Currie J."/>
            <person name="Lomeli R."/>
            <person name="Angelova A."/>
            <person name="Collura K."/>
            <person name="Wissotski M."/>
            <person name="Campos D."/>
            <person name="Kudrna D."/>
            <person name="Golser W."/>
            <person name="Ashely E."/>
            <person name="Descour A."/>
            <person name="Fernandes J."/>
            <person name="Soderlund C."/>
            <person name="Walbot V."/>
        </authorList>
    </citation>
    <scope>NUCLEOTIDE SEQUENCE</scope>
    <source>
        <strain evidence="2">B73</strain>
    </source>
</reference>
<proteinExistence type="evidence at transcript level"/>
<feature type="region of interest" description="Disordered" evidence="1">
    <location>
        <begin position="38"/>
        <end position="71"/>
    </location>
</feature>
<reference evidence="2" key="1">
    <citation type="journal article" date="2009" name="PLoS Genet.">
        <title>Sequencing, mapping, and analysis of 27,455 maize full-length cDNAs.</title>
        <authorList>
            <person name="Soderlund C."/>
            <person name="Descour A."/>
            <person name="Kudrna D."/>
            <person name="Bomhoff M."/>
            <person name="Boyd L."/>
            <person name="Currie J."/>
            <person name="Angelova A."/>
            <person name="Collura K."/>
            <person name="Wissotski M."/>
            <person name="Ashley E."/>
            <person name="Morrow D."/>
            <person name="Fernandes J."/>
            <person name="Walbot V."/>
            <person name="Yu Y."/>
        </authorList>
    </citation>
    <scope>NUCLEOTIDE SEQUENCE</scope>
    <source>
        <strain evidence="2">B73</strain>
    </source>
</reference>
<protein>
    <submittedName>
        <fullName evidence="2">Uncharacterized protein</fullName>
    </submittedName>
</protein>